<gene>
    <name evidence="1" type="ORF">CALMAC_LOCUS4104</name>
</gene>
<protein>
    <submittedName>
        <fullName evidence="1">Uncharacterized protein</fullName>
    </submittedName>
</protein>
<evidence type="ECO:0000313" key="1">
    <source>
        <dbReference type="EMBL" id="VEN39646.1"/>
    </source>
</evidence>
<organism evidence="1 2">
    <name type="scientific">Callosobruchus maculatus</name>
    <name type="common">Southern cowpea weevil</name>
    <name type="synonym">Pulse bruchid</name>
    <dbReference type="NCBI Taxonomy" id="64391"/>
    <lineage>
        <taxon>Eukaryota</taxon>
        <taxon>Metazoa</taxon>
        <taxon>Ecdysozoa</taxon>
        <taxon>Arthropoda</taxon>
        <taxon>Hexapoda</taxon>
        <taxon>Insecta</taxon>
        <taxon>Pterygota</taxon>
        <taxon>Neoptera</taxon>
        <taxon>Endopterygota</taxon>
        <taxon>Coleoptera</taxon>
        <taxon>Polyphaga</taxon>
        <taxon>Cucujiformia</taxon>
        <taxon>Chrysomeloidea</taxon>
        <taxon>Chrysomelidae</taxon>
        <taxon>Bruchinae</taxon>
        <taxon>Bruchini</taxon>
        <taxon>Callosobruchus</taxon>
    </lineage>
</organism>
<proteinExistence type="predicted"/>
<keyword evidence="2" id="KW-1185">Reference proteome</keyword>
<dbReference type="EMBL" id="CAACVG010005850">
    <property type="protein sequence ID" value="VEN39646.1"/>
    <property type="molecule type" value="Genomic_DNA"/>
</dbReference>
<name>A0A653BWI1_CALMS</name>
<dbReference type="Proteomes" id="UP000410492">
    <property type="component" value="Unassembled WGS sequence"/>
</dbReference>
<dbReference type="AlphaFoldDB" id="A0A653BWI1"/>
<accession>A0A653BWI1</accession>
<sequence length="126" mass="14433">MMSFGPDAIEDTYLRPCYCTGDEEDAEKNYIYAEGTDRDKGLADSKEEICENVWYETKPPRLFGKEVKPYVTARQVYITRIMLEGSRATDVKDEEDEKEQTVKAVVGVNKKKLAVRVLSQVNLELE</sequence>
<evidence type="ECO:0000313" key="2">
    <source>
        <dbReference type="Proteomes" id="UP000410492"/>
    </source>
</evidence>
<reference evidence="1 2" key="1">
    <citation type="submission" date="2019-01" db="EMBL/GenBank/DDBJ databases">
        <authorList>
            <person name="Sayadi A."/>
        </authorList>
    </citation>
    <scope>NUCLEOTIDE SEQUENCE [LARGE SCALE GENOMIC DNA]</scope>
</reference>
<dbReference type="OrthoDB" id="6696455at2759"/>